<gene>
    <name evidence="3" type="ORF">GCM10023331_14850</name>
</gene>
<dbReference type="PANTHER" id="PTHR35792:SF1">
    <property type="entry name" value="SLL0268 PROTEIN"/>
    <property type="match status" value="1"/>
</dbReference>
<feature type="transmembrane region" description="Helical" evidence="2">
    <location>
        <begin position="6"/>
        <end position="27"/>
    </location>
</feature>
<dbReference type="InterPro" id="IPR052928">
    <property type="entry name" value="Desiccation-related_membrane"/>
</dbReference>
<dbReference type="Proteomes" id="UP001500298">
    <property type="component" value="Unassembled WGS sequence"/>
</dbReference>
<dbReference type="InterPro" id="IPR024623">
    <property type="entry name" value="YtxH"/>
</dbReference>
<dbReference type="PANTHER" id="PTHR35792">
    <property type="entry name" value="GENERAL STRESS PROTEIN"/>
    <property type="match status" value="1"/>
</dbReference>
<evidence type="ECO:0000313" key="3">
    <source>
        <dbReference type="EMBL" id="GAA4830597.1"/>
    </source>
</evidence>
<accession>A0ABP9D7Q1</accession>
<organism evidence="3 4">
    <name type="scientific">Algivirga pacifica</name>
    <dbReference type="NCBI Taxonomy" id="1162670"/>
    <lineage>
        <taxon>Bacteria</taxon>
        <taxon>Pseudomonadati</taxon>
        <taxon>Bacteroidota</taxon>
        <taxon>Cytophagia</taxon>
        <taxon>Cytophagales</taxon>
        <taxon>Flammeovirgaceae</taxon>
        <taxon>Algivirga</taxon>
    </lineage>
</organism>
<evidence type="ECO:0000313" key="4">
    <source>
        <dbReference type="Proteomes" id="UP001500298"/>
    </source>
</evidence>
<evidence type="ECO:0000256" key="1">
    <source>
        <dbReference type="SAM" id="Coils"/>
    </source>
</evidence>
<proteinExistence type="predicted"/>
<keyword evidence="1" id="KW-0175">Coiled coil</keyword>
<evidence type="ECO:0008006" key="5">
    <source>
        <dbReference type="Google" id="ProtNLM"/>
    </source>
</evidence>
<comment type="caution">
    <text evidence="3">The sequence shown here is derived from an EMBL/GenBank/DDBJ whole genome shotgun (WGS) entry which is preliminary data.</text>
</comment>
<reference evidence="4" key="1">
    <citation type="journal article" date="2019" name="Int. J. Syst. Evol. Microbiol.">
        <title>The Global Catalogue of Microorganisms (GCM) 10K type strain sequencing project: providing services to taxonomists for standard genome sequencing and annotation.</title>
        <authorList>
            <consortium name="The Broad Institute Genomics Platform"/>
            <consortium name="The Broad Institute Genome Sequencing Center for Infectious Disease"/>
            <person name="Wu L."/>
            <person name="Ma J."/>
        </authorList>
    </citation>
    <scope>NUCLEOTIDE SEQUENCE [LARGE SCALE GENOMIC DNA]</scope>
    <source>
        <strain evidence="4">JCM 18326</strain>
    </source>
</reference>
<keyword evidence="2" id="KW-0472">Membrane</keyword>
<feature type="coiled-coil region" evidence="1">
    <location>
        <begin position="35"/>
        <end position="95"/>
    </location>
</feature>
<keyword evidence="2" id="KW-1133">Transmembrane helix</keyword>
<keyword evidence="4" id="KW-1185">Reference proteome</keyword>
<protein>
    <recommendedName>
        <fullName evidence="5">Gas vesicle protein</fullName>
    </recommendedName>
</protein>
<name>A0ABP9D7Q1_9BACT</name>
<keyword evidence="2" id="KW-0812">Transmembrane</keyword>
<dbReference type="EMBL" id="BAABJX010000022">
    <property type="protein sequence ID" value="GAA4830597.1"/>
    <property type="molecule type" value="Genomic_DNA"/>
</dbReference>
<dbReference type="Pfam" id="PF12732">
    <property type="entry name" value="YtxH"/>
    <property type="match status" value="1"/>
</dbReference>
<evidence type="ECO:0000256" key="2">
    <source>
        <dbReference type="SAM" id="Phobius"/>
    </source>
</evidence>
<dbReference type="RefSeq" id="WP_345370564.1">
    <property type="nucleotide sequence ID" value="NZ_BAABJX010000022.1"/>
</dbReference>
<sequence>MSKNTGNGFMTFLAGAAAGALLGVLYAPDKGKSTRDKLTYRLDKYKETLEQLIDDLIQGKHEHMSDAKSEGQRVISDAIKHAEQLMNEVDELKNRISGPSIDN</sequence>